<sequence>MVGSGPGSALDVLRTLPEGWTVVDDDGTAAGQRVADIPDVVVGPGGIFVVSARTWEGEAAVADRVLTVDGLPRGADTETCLDYALIVAGLAGDYLDAVCPVLCVGADPALLDWAGEVRVCSTTTLHEALAGAPVRLSPDAVAAATALLVNQPEPLDQPVEGPVAGPVVAPAAGPPVPGPRVAEHVVAEPVSPVPRPRPAEPAAEVSRRARLALEQLQASKASEASEASVPSAAAGAPARRRPRRTGRLVRRTVRVLVPLATAAVLVLTGPQLLTSTRSLGQDVWAQLNGDPPPSACAAAGRPAGPAPSADGAARRDGAQHRTTARTKAAARALARKRARTPALADRPTC</sequence>
<feature type="compositionally biased region" description="Low complexity" evidence="1">
    <location>
        <begin position="221"/>
        <end position="237"/>
    </location>
</feature>
<feature type="region of interest" description="Disordered" evidence="1">
    <location>
        <begin position="284"/>
        <end position="349"/>
    </location>
</feature>
<evidence type="ECO:0008006" key="4">
    <source>
        <dbReference type="Google" id="ProtNLM"/>
    </source>
</evidence>
<keyword evidence="3" id="KW-1185">Reference proteome</keyword>
<evidence type="ECO:0000256" key="1">
    <source>
        <dbReference type="SAM" id="MobiDB-lite"/>
    </source>
</evidence>
<dbReference type="AlphaFoldDB" id="A0A975Y195"/>
<dbReference type="Proteomes" id="UP000683575">
    <property type="component" value="Chromosome"/>
</dbReference>
<evidence type="ECO:0000313" key="3">
    <source>
        <dbReference type="Proteomes" id="UP000683575"/>
    </source>
</evidence>
<dbReference type="EMBL" id="CP077062">
    <property type="protein sequence ID" value="QWZ09275.1"/>
    <property type="molecule type" value="Genomic_DNA"/>
</dbReference>
<organism evidence="2 3">
    <name type="scientific">Nocardioides panacis</name>
    <dbReference type="NCBI Taxonomy" id="2849501"/>
    <lineage>
        <taxon>Bacteria</taxon>
        <taxon>Bacillati</taxon>
        <taxon>Actinomycetota</taxon>
        <taxon>Actinomycetes</taxon>
        <taxon>Propionibacteriales</taxon>
        <taxon>Nocardioidaceae</taxon>
        <taxon>Nocardioides</taxon>
    </lineage>
</organism>
<dbReference type="KEGG" id="nps:KRR39_05680"/>
<protein>
    <recommendedName>
        <fullName evidence="4">NERD domain-containing protein</fullName>
    </recommendedName>
</protein>
<dbReference type="RefSeq" id="WP_216941121.1">
    <property type="nucleotide sequence ID" value="NZ_CP077062.1"/>
</dbReference>
<accession>A0A975Y195</accession>
<gene>
    <name evidence="2" type="ORF">KRR39_05680</name>
</gene>
<feature type="compositionally biased region" description="Low complexity" evidence="1">
    <location>
        <begin position="295"/>
        <end position="311"/>
    </location>
</feature>
<feature type="region of interest" description="Disordered" evidence="1">
    <location>
        <begin position="217"/>
        <end position="246"/>
    </location>
</feature>
<evidence type="ECO:0000313" key="2">
    <source>
        <dbReference type="EMBL" id="QWZ09275.1"/>
    </source>
</evidence>
<feature type="compositionally biased region" description="Low complexity" evidence="1">
    <location>
        <begin position="340"/>
        <end position="349"/>
    </location>
</feature>
<reference evidence="2" key="1">
    <citation type="submission" date="2021-06" db="EMBL/GenBank/DDBJ databases">
        <title>Complete genome sequence of Nocardioides sp. G188.</title>
        <authorList>
            <person name="Im W.-T."/>
        </authorList>
    </citation>
    <scope>NUCLEOTIDE SEQUENCE</scope>
    <source>
        <strain evidence="2">G188</strain>
    </source>
</reference>
<proteinExistence type="predicted"/>
<name>A0A975Y195_9ACTN</name>